<feature type="transmembrane region" description="Helical" evidence="1">
    <location>
        <begin position="274"/>
        <end position="293"/>
    </location>
</feature>
<sequence length="334" mass="37229">MPGKNPLASVFIPVRNEEEHIEECLNSLVNQDYPNDKYEIVIVDGKSEDQTREIIKKFMKKHTHIRLIENPELNVSAGRRIGVEESRGKYVIAFSGHSYAEPNFIRKLVERLEKADDDIAGVGCRHETPPGDASTARAIGLAMSSTFGGAGTTFKHPEEEQVMDSIAFTAYRKKIIDEVGGPSNPDLERTGNDAELNLRIKEAGYKLLYIPDTTAYHHKKESLSEFFKWSINYGIARAKIIKKHGWSSSKIYTIPTLLILTLILTGILSFLNQVFFYLFLLELGGYLILALASSIHSSQGQGLRYVPLVMSAYLTEHIGYGLGFLTGILGSGFI</sequence>
<comment type="caution">
    <text evidence="3">The sequence shown here is derived from an EMBL/GenBank/DDBJ whole genome shotgun (WGS) entry which is preliminary data.</text>
</comment>
<organism evidence="3 4">
    <name type="scientific">candidate division MSBL1 archaeon SCGC-AAA261F17</name>
    <dbReference type="NCBI Taxonomy" id="1698274"/>
    <lineage>
        <taxon>Archaea</taxon>
        <taxon>Methanobacteriati</taxon>
        <taxon>Methanobacteriota</taxon>
        <taxon>candidate division MSBL1</taxon>
    </lineage>
</organism>
<dbReference type="Pfam" id="PF00535">
    <property type="entry name" value="Glycos_transf_2"/>
    <property type="match status" value="1"/>
</dbReference>
<feature type="transmembrane region" description="Helical" evidence="1">
    <location>
        <begin position="251"/>
        <end position="268"/>
    </location>
</feature>
<dbReference type="InterPro" id="IPR050834">
    <property type="entry name" value="Glycosyltransf_2"/>
</dbReference>
<feature type="transmembrane region" description="Helical" evidence="1">
    <location>
        <begin position="305"/>
        <end position="329"/>
    </location>
</feature>
<keyword evidence="4" id="KW-1185">Reference proteome</keyword>
<name>A0A133V6J3_9EURY</name>
<keyword evidence="1" id="KW-1133">Transmembrane helix</keyword>
<evidence type="ECO:0000259" key="2">
    <source>
        <dbReference type="Pfam" id="PF00535"/>
    </source>
</evidence>
<dbReference type="PANTHER" id="PTHR43685">
    <property type="entry name" value="GLYCOSYLTRANSFERASE"/>
    <property type="match status" value="1"/>
</dbReference>
<dbReference type="SUPFAM" id="SSF53448">
    <property type="entry name" value="Nucleotide-diphospho-sugar transferases"/>
    <property type="match status" value="1"/>
</dbReference>
<keyword evidence="1" id="KW-0472">Membrane</keyword>
<dbReference type="Proteomes" id="UP000070035">
    <property type="component" value="Unassembled WGS sequence"/>
</dbReference>
<dbReference type="Gene3D" id="3.90.550.10">
    <property type="entry name" value="Spore Coat Polysaccharide Biosynthesis Protein SpsA, Chain A"/>
    <property type="match status" value="1"/>
</dbReference>
<gene>
    <name evidence="3" type="ORF">AKJ44_01440</name>
</gene>
<feature type="domain" description="Glycosyltransferase 2-like" evidence="2">
    <location>
        <begin position="9"/>
        <end position="178"/>
    </location>
</feature>
<reference evidence="3 4" key="1">
    <citation type="journal article" date="2016" name="Sci. Rep.">
        <title>Metabolic traits of an uncultured archaeal lineage -MSBL1- from brine pools of the Red Sea.</title>
        <authorList>
            <person name="Mwirichia R."/>
            <person name="Alam I."/>
            <person name="Rashid M."/>
            <person name="Vinu M."/>
            <person name="Ba-Alawi W."/>
            <person name="Anthony Kamau A."/>
            <person name="Kamanda Ngugi D."/>
            <person name="Goker M."/>
            <person name="Klenk H.P."/>
            <person name="Bajic V."/>
            <person name="Stingl U."/>
        </authorList>
    </citation>
    <scope>NUCLEOTIDE SEQUENCE [LARGE SCALE GENOMIC DNA]</scope>
    <source>
        <strain evidence="3">SCGC-AAA261F17</strain>
    </source>
</reference>
<dbReference type="InterPro" id="IPR029044">
    <property type="entry name" value="Nucleotide-diphossugar_trans"/>
</dbReference>
<evidence type="ECO:0000313" key="4">
    <source>
        <dbReference type="Proteomes" id="UP000070035"/>
    </source>
</evidence>
<evidence type="ECO:0000313" key="3">
    <source>
        <dbReference type="EMBL" id="KXB02070.1"/>
    </source>
</evidence>
<dbReference type="PANTHER" id="PTHR43685:SF2">
    <property type="entry name" value="GLYCOSYLTRANSFERASE 2-LIKE DOMAIN-CONTAINING PROTEIN"/>
    <property type="match status" value="1"/>
</dbReference>
<dbReference type="EMBL" id="LHXY01000014">
    <property type="protein sequence ID" value="KXB02070.1"/>
    <property type="molecule type" value="Genomic_DNA"/>
</dbReference>
<proteinExistence type="predicted"/>
<evidence type="ECO:0000256" key="1">
    <source>
        <dbReference type="SAM" id="Phobius"/>
    </source>
</evidence>
<protein>
    <recommendedName>
        <fullName evidence="2">Glycosyltransferase 2-like domain-containing protein</fullName>
    </recommendedName>
</protein>
<dbReference type="InterPro" id="IPR001173">
    <property type="entry name" value="Glyco_trans_2-like"/>
</dbReference>
<accession>A0A133V6J3</accession>
<keyword evidence="1" id="KW-0812">Transmembrane</keyword>
<dbReference type="AlphaFoldDB" id="A0A133V6J3"/>